<dbReference type="Gene3D" id="3.20.20.100">
    <property type="entry name" value="NADP-dependent oxidoreductase domain"/>
    <property type="match status" value="1"/>
</dbReference>
<evidence type="ECO:0000313" key="3">
    <source>
        <dbReference type="EMBL" id="GHF52339.1"/>
    </source>
</evidence>
<feature type="domain" description="NADP-dependent oxidoreductase" evidence="2">
    <location>
        <begin position="3"/>
        <end position="301"/>
    </location>
</feature>
<evidence type="ECO:0000259" key="2">
    <source>
        <dbReference type="Pfam" id="PF00248"/>
    </source>
</evidence>
<dbReference type="FunFam" id="3.20.20.100:FF:000004">
    <property type="entry name" value="Oxidoreductase, aldo/keto reductase"/>
    <property type="match status" value="1"/>
</dbReference>
<gene>
    <name evidence="3" type="ORF">GCM10010218_37240</name>
</gene>
<organism evidence="3 4">
    <name type="scientific">Streptomyces mashuensis</name>
    <dbReference type="NCBI Taxonomy" id="33904"/>
    <lineage>
        <taxon>Bacteria</taxon>
        <taxon>Bacillati</taxon>
        <taxon>Actinomycetota</taxon>
        <taxon>Actinomycetes</taxon>
        <taxon>Kitasatosporales</taxon>
        <taxon>Streptomycetaceae</taxon>
        <taxon>Streptomyces</taxon>
    </lineage>
</organism>
<dbReference type="PANTHER" id="PTHR43364">
    <property type="entry name" value="NADH-SPECIFIC METHYLGLYOXAL REDUCTASE-RELATED"/>
    <property type="match status" value="1"/>
</dbReference>
<dbReference type="EMBL" id="BNBD01000007">
    <property type="protein sequence ID" value="GHF52339.1"/>
    <property type="molecule type" value="Genomic_DNA"/>
</dbReference>
<dbReference type="AlphaFoldDB" id="A0A919ECT5"/>
<dbReference type="InterPro" id="IPR036812">
    <property type="entry name" value="NAD(P)_OxRdtase_dom_sf"/>
</dbReference>
<evidence type="ECO:0000256" key="1">
    <source>
        <dbReference type="ARBA" id="ARBA00023002"/>
    </source>
</evidence>
<dbReference type="CDD" id="cd19087">
    <property type="entry name" value="AKR_AKR12A1_B1_C1"/>
    <property type="match status" value="1"/>
</dbReference>
<name>A0A919ECT5_9ACTN</name>
<reference evidence="3" key="2">
    <citation type="submission" date="2020-09" db="EMBL/GenBank/DDBJ databases">
        <authorList>
            <person name="Sun Q."/>
            <person name="Ohkuma M."/>
        </authorList>
    </citation>
    <scope>NUCLEOTIDE SEQUENCE</scope>
    <source>
        <strain evidence="3">JCM 4059</strain>
    </source>
</reference>
<dbReference type="GO" id="GO:0016491">
    <property type="term" value="F:oxidoreductase activity"/>
    <property type="evidence" value="ECO:0007669"/>
    <property type="project" value="UniProtKB-KW"/>
</dbReference>
<dbReference type="SUPFAM" id="SSF51430">
    <property type="entry name" value="NAD(P)-linked oxidoreductase"/>
    <property type="match status" value="1"/>
</dbReference>
<evidence type="ECO:0000313" key="4">
    <source>
        <dbReference type="Proteomes" id="UP000638313"/>
    </source>
</evidence>
<dbReference type="Proteomes" id="UP000638313">
    <property type="component" value="Unassembled WGS sequence"/>
</dbReference>
<comment type="caution">
    <text evidence="3">The sequence shown here is derived from an EMBL/GenBank/DDBJ whole genome shotgun (WGS) entry which is preliminary data.</text>
</comment>
<dbReference type="InterPro" id="IPR023210">
    <property type="entry name" value="NADP_OxRdtase_dom"/>
</dbReference>
<protein>
    <submittedName>
        <fullName evidence="3">Oxidoreductase</fullName>
    </submittedName>
</protein>
<reference evidence="3" key="1">
    <citation type="journal article" date="2014" name="Int. J. Syst. Evol. Microbiol.">
        <title>Complete genome sequence of Corynebacterium casei LMG S-19264T (=DSM 44701T), isolated from a smear-ripened cheese.</title>
        <authorList>
            <consortium name="US DOE Joint Genome Institute (JGI-PGF)"/>
            <person name="Walter F."/>
            <person name="Albersmeier A."/>
            <person name="Kalinowski J."/>
            <person name="Ruckert C."/>
        </authorList>
    </citation>
    <scope>NUCLEOTIDE SEQUENCE</scope>
    <source>
        <strain evidence="3">JCM 4059</strain>
    </source>
</reference>
<accession>A0A919ECT5</accession>
<dbReference type="GO" id="GO:0005829">
    <property type="term" value="C:cytosol"/>
    <property type="evidence" value="ECO:0007669"/>
    <property type="project" value="UniProtKB-ARBA"/>
</dbReference>
<dbReference type="Pfam" id="PF00248">
    <property type="entry name" value="Aldo_ket_red"/>
    <property type="match status" value="1"/>
</dbReference>
<dbReference type="PANTHER" id="PTHR43364:SF5">
    <property type="entry name" value="REDUCTASE"/>
    <property type="match status" value="1"/>
</dbReference>
<keyword evidence="1" id="KW-0560">Oxidoreductase</keyword>
<dbReference type="InterPro" id="IPR050523">
    <property type="entry name" value="AKR_Detox_Biosynth"/>
</dbReference>
<proteinExistence type="predicted"/>
<sequence>MSRLALGTMNFGPHTPEDEAHRIMSRALELGINFFDTADIYGWKLGEGITEQIIGRWLAAAPGRREQVVLATKAYGPMGRTPNSGRLSALHIRRACEASLRRLGTDHLDLFQLHHIDRTTPWEEVWEAVELLVAQGKVVYAGSSNFAGWHLARAQETARRRGSRGLVSEQSVYNLLERTVELEVLPACEEYGIGLLPYSPLQGGLLAGVLRREEREGAAGRSKEPKTRRLLEQHRDRIAAYESRCAELGEDPASVGLAWLLHRPGVTAPVVGPRTVAQLEGATKALSVRLDEAVLKEFDALFPGPGGPAPEAYAW</sequence>
<keyword evidence="4" id="KW-1185">Reference proteome</keyword>